<accession>A0A9W8AKF4</accession>
<dbReference type="AlphaFoldDB" id="A0A9W8AKF4"/>
<dbReference type="Proteomes" id="UP001150569">
    <property type="component" value="Unassembled WGS sequence"/>
</dbReference>
<evidence type="ECO:0000313" key="2">
    <source>
        <dbReference type="EMBL" id="KAJ1928948.1"/>
    </source>
</evidence>
<evidence type="ECO:0000313" key="3">
    <source>
        <dbReference type="Proteomes" id="UP001150569"/>
    </source>
</evidence>
<name>A0A9W8AKF4_9FUNG</name>
<comment type="caution">
    <text evidence="2">The sequence shown here is derived from an EMBL/GenBank/DDBJ whole genome shotgun (WGS) entry which is preliminary data.</text>
</comment>
<feature type="compositionally biased region" description="Polar residues" evidence="1">
    <location>
        <begin position="1"/>
        <end position="29"/>
    </location>
</feature>
<feature type="region of interest" description="Disordered" evidence="1">
    <location>
        <begin position="1"/>
        <end position="35"/>
    </location>
</feature>
<sequence length="547" mass="61447">MNTDALRNSTDALTSSRKSNLINLQPTSGEGTGRPPIFDYSNKPSGSISLGLRTLYNQGQAYRHACSNFVWPTSSDWLSIPLYPIGQAVKDVILVPAGPRGDEALLTFYRHREWQQLERLLKDHRSSVLGSPVPMATNCVTAPDPLAVNGKAMEAITEDAQEDLPSTPPFLQLCFHGAYGNGLSHFLGVVQTRLRQDPTHRVLYLPSLTALHAQTEGRTLYFSLISHLLVTFGDVTDIFFHLSRLYNELGAAADLPGAYPGARDEWHFERNIAGRYADLVYAVEDYLTVNRVSFDLIIDNIRHPLTTEFVPDPVAKFLRLCRRVRGLSLLGFAAECIHRRAWYSDPNQQVLHYRFTNPLTADETRRFLTYHLVPTAWPHLYRPGSGGQPHESLLDITGSYPGELSQFIKRACAIVKRDSYYVLLTLMVELYSNYRTRARTLYQKFAQAGEATARELTHLNRCTVQRRRAAVVGPADQFIIPFFRLVPEDDQDRQPLTRIGAVYEVQPLSVVWRDVCLENPWKLIPNGSHSTSSTVVGGQGGSSRSPH</sequence>
<proteinExistence type="predicted"/>
<evidence type="ECO:0000256" key="1">
    <source>
        <dbReference type="SAM" id="MobiDB-lite"/>
    </source>
</evidence>
<gene>
    <name evidence="2" type="ORF">IWQ60_001589</name>
</gene>
<dbReference type="EMBL" id="JANBPT010000053">
    <property type="protein sequence ID" value="KAJ1928948.1"/>
    <property type="molecule type" value="Genomic_DNA"/>
</dbReference>
<protein>
    <submittedName>
        <fullName evidence="2">Uncharacterized protein</fullName>
    </submittedName>
</protein>
<keyword evidence="3" id="KW-1185">Reference proteome</keyword>
<reference evidence="2" key="1">
    <citation type="submission" date="2022-07" db="EMBL/GenBank/DDBJ databases">
        <title>Phylogenomic reconstructions and comparative analyses of Kickxellomycotina fungi.</title>
        <authorList>
            <person name="Reynolds N.K."/>
            <person name="Stajich J.E."/>
            <person name="Barry K."/>
            <person name="Grigoriev I.V."/>
            <person name="Crous P."/>
            <person name="Smith M.E."/>
        </authorList>
    </citation>
    <scope>NUCLEOTIDE SEQUENCE</scope>
    <source>
        <strain evidence="2">RSA 861</strain>
    </source>
</reference>
<organism evidence="2 3">
    <name type="scientific">Tieghemiomyces parasiticus</name>
    <dbReference type="NCBI Taxonomy" id="78921"/>
    <lineage>
        <taxon>Eukaryota</taxon>
        <taxon>Fungi</taxon>
        <taxon>Fungi incertae sedis</taxon>
        <taxon>Zoopagomycota</taxon>
        <taxon>Kickxellomycotina</taxon>
        <taxon>Dimargaritomycetes</taxon>
        <taxon>Dimargaritales</taxon>
        <taxon>Dimargaritaceae</taxon>
        <taxon>Tieghemiomyces</taxon>
    </lineage>
</organism>
<feature type="region of interest" description="Disordered" evidence="1">
    <location>
        <begin position="528"/>
        <end position="547"/>
    </location>
</feature>